<keyword evidence="11" id="KW-1185">Reference proteome</keyword>
<keyword evidence="2" id="KW-1003">Cell membrane</keyword>
<dbReference type="EMBL" id="CP036291">
    <property type="protein sequence ID" value="QDU88210.1"/>
    <property type="molecule type" value="Genomic_DNA"/>
</dbReference>
<name>A0A518D9Q2_9BACT</name>
<keyword evidence="5 8" id="KW-0472">Membrane</keyword>
<feature type="region of interest" description="Disordered" evidence="7">
    <location>
        <begin position="41"/>
        <end position="61"/>
    </location>
</feature>
<dbReference type="Pfam" id="PF01618">
    <property type="entry name" value="MotA_ExbB"/>
    <property type="match status" value="1"/>
</dbReference>
<feature type="transmembrane region" description="Helical" evidence="8">
    <location>
        <begin position="81"/>
        <end position="103"/>
    </location>
</feature>
<comment type="similarity">
    <text evidence="6">Belongs to the exbB/tolQ family.</text>
</comment>
<dbReference type="PANTHER" id="PTHR30625:SF17">
    <property type="entry name" value="TOLQ-RELATED"/>
    <property type="match status" value="1"/>
</dbReference>
<dbReference type="InterPro" id="IPR002898">
    <property type="entry name" value="MotA_ExbB_proton_chnl"/>
</dbReference>
<evidence type="ECO:0000256" key="6">
    <source>
        <dbReference type="RuleBase" id="RU004057"/>
    </source>
</evidence>
<evidence type="ECO:0000313" key="10">
    <source>
        <dbReference type="EMBL" id="QDU88210.1"/>
    </source>
</evidence>
<feature type="compositionally biased region" description="Pro residues" evidence="7">
    <location>
        <begin position="50"/>
        <end position="61"/>
    </location>
</feature>
<dbReference type="GO" id="GO:0017038">
    <property type="term" value="P:protein import"/>
    <property type="evidence" value="ECO:0007669"/>
    <property type="project" value="TreeGrafter"/>
</dbReference>
<feature type="transmembrane region" description="Helical" evidence="8">
    <location>
        <begin position="222"/>
        <end position="247"/>
    </location>
</feature>
<dbReference type="GO" id="GO:0005886">
    <property type="term" value="C:plasma membrane"/>
    <property type="evidence" value="ECO:0007669"/>
    <property type="project" value="UniProtKB-SubCell"/>
</dbReference>
<reference evidence="10 11" key="1">
    <citation type="submission" date="2019-02" db="EMBL/GenBank/DDBJ databases">
        <title>Deep-cultivation of Planctomycetes and their phenomic and genomic characterization uncovers novel biology.</title>
        <authorList>
            <person name="Wiegand S."/>
            <person name="Jogler M."/>
            <person name="Boedeker C."/>
            <person name="Pinto D."/>
            <person name="Vollmers J."/>
            <person name="Rivas-Marin E."/>
            <person name="Kohn T."/>
            <person name="Peeters S.H."/>
            <person name="Heuer A."/>
            <person name="Rast P."/>
            <person name="Oberbeckmann S."/>
            <person name="Bunk B."/>
            <person name="Jeske O."/>
            <person name="Meyerdierks A."/>
            <person name="Storesund J.E."/>
            <person name="Kallscheuer N."/>
            <person name="Luecker S."/>
            <person name="Lage O.M."/>
            <person name="Pohl T."/>
            <person name="Merkel B.J."/>
            <person name="Hornburger P."/>
            <person name="Mueller R.-W."/>
            <person name="Bruemmer F."/>
            <person name="Labrenz M."/>
            <person name="Spormann A.M."/>
            <person name="Op den Camp H."/>
            <person name="Overmann J."/>
            <person name="Amann R."/>
            <person name="Jetten M.S.M."/>
            <person name="Mascher T."/>
            <person name="Medema M.H."/>
            <person name="Devos D.P."/>
            <person name="Kaster A.-K."/>
            <person name="Ovreas L."/>
            <person name="Rohde M."/>
            <person name="Galperin M.Y."/>
            <person name="Jogler C."/>
        </authorList>
    </citation>
    <scope>NUCLEOTIDE SEQUENCE [LARGE SCALE GENOMIC DNA]</scope>
    <source>
        <strain evidence="10 11">Pla175</strain>
    </source>
</reference>
<keyword evidence="4 8" id="KW-1133">Transmembrane helix</keyword>
<dbReference type="OrthoDB" id="9809716at2"/>
<dbReference type="PANTHER" id="PTHR30625">
    <property type="entry name" value="PROTEIN TOLQ"/>
    <property type="match status" value="1"/>
</dbReference>
<accession>A0A518D9Q2</accession>
<evidence type="ECO:0000259" key="9">
    <source>
        <dbReference type="Pfam" id="PF01618"/>
    </source>
</evidence>
<evidence type="ECO:0000256" key="5">
    <source>
        <dbReference type="ARBA" id="ARBA00023136"/>
    </source>
</evidence>
<dbReference type="KEGG" id="pnd:Pla175_15820"/>
<keyword evidence="6" id="KW-0653">Protein transport</keyword>
<evidence type="ECO:0000256" key="7">
    <source>
        <dbReference type="SAM" id="MobiDB-lite"/>
    </source>
</evidence>
<dbReference type="RefSeq" id="WP_145282882.1">
    <property type="nucleotide sequence ID" value="NZ_CP036291.1"/>
</dbReference>
<proteinExistence type="inferred from homology"/>
<gene>
    <name evidence="10" type="primary">exbB_3</name>
    <name evidence="10" type="ORF">Pla175_15820</name>
</gene>
<keyword evidence="3 8" id="KW-0812">Transmembrane</keyword>
<keyword evidence="6" id="KW-0813">Transport</keyword>
<feature type="transmembrane region" description="Helical" evidence="8">
    <location>
        <begin position="12"/>
        <end position="31"/>
    </location>
</feature>
<evidence type="ECO:0000313" key="11">
    <source>
        <dbReference type="Proteomes" id="UP000317429"/>
    </source>
</evidence>
<feature type="domain" description="MotA/TolQ/ExbB proton channel" evidence="9">
    <location>
        <begin position="140"/>
        <end position="260"/>
    </location>
</feature>
<evidence type="ECO:0000256" key="3">
    <source>
        <dbReference type="ARBA" id="ARBA00022692"/>
    </source>
</evidence>
<dbReference type="AlphaFoldDB" id="A0A518D9Q2"/>
<evidence type="ECO:0000256" key="8">
    <source>
        <dbReference type="SAM" id="Phobius"/>
    </source>
</evidence>
<feature type="transmembrane region" description="Helical" evidence="8">
    <location>
        <begin position="183"/>
        <end position="210"/>
    </location>
</feature>
<dbReference type="Proteomes" id="UP000317429">
    <property type="component" value="Chromosome"/>
</dbReference>
<evidence type="ECO:0000256" key="4">
    <source>
        <dbReference type="ARBA" id="ARBA00022989"/>
    </source>
</evidence>
<evidence type="ECO:0000256" key="2">
    <source>
        <dbReference type="ARBA" id="ARBA00022475"/>
    </source>
</evidence>
<evidence type="ECO:0000256" key="1">
    <source>
        <dbReference type="ARBA" id="ARBA00004651"/>
    </source>
</evidence>
<comment type="subcellular location">
    <subcellularLocation>
        <location evidence="1">Cell membrane</location>
        <topology evidence="1">Multi-pass membrane protein</topology>
    </subcellularLocation>
    <subcellularLocation>
        <location evidence="6">Membrane</location>
        <topology evidence="6">Multi-pass membrane protein</topology>
    </subcellularLocation>
</comment>
<protein>
    <submittedName>
        <fullName evidence="10">Biopolymer transport protein ExbB</fullName>
    </submittedName>
</protein>
<sequence length="285" mass="29769">MRPHVPIEVYSFFDRMVSLGSIAIIAAALALSGPLAPNAAAQGDDAAPEAAPPAAAPPTAGPPAAAPEVSYLAWAYQSLGIGYSLVFLSLSFTLVALFVMNLLQASRSNVVPQDLIDGFQQHLEAKQYTEAYELASADDSFLGKVLSAGLGQISEGGDYPHAIEAMQEVGEEENMKLEHRLSYMALIGSISPMIGLLGTVQGMIASFQVIANAATPPKASELAAGISTALFTTLVGLMIAIPAIAAYNILRNRVARLVLEVGIVSEGLMSRFQTVGNKKGADAPQ</sequence>
<dbReference type="InterPro" id="IPR050790">
    <property type="entry name" value="ExbB/TolQ_transport"/>
</dbReference>
<organism evidence="10 11">
    <name type="scientific">Pirellulimonas nuda</name>
    <dbReference type="NCBI Taxonomy" id="2528009"/>
    <lineage>
        <taxon>Bacteria</taxon>
        <taxon>Pseudomonadati</taxon>
        <taxon>Planctomycetota</taxon>
        <taxon>Planctomycetia</taxon>
        <taxon>Pirellulales</taxon>
        <taxon>Lacipirellulaceae</taxon>
        <taxon>Pirellulimonas</taxon>
    </lineage>
</organism>